<dbReference type="GO" id="GO:0016491">
    <property type="term" value="F:oxidoreductase activity"/>
    <property type="evidence" value="ECO:0007669"/>
    <property type="project" value="UniProtKB-KW"/>
</dbReference>
<keyword evidence="3" id="KW-0285">Flavoprotein</keyword>
<dbReference type="Gene3D" id="3.40.109.10">
    <property type="entry name" value="NADH Oxidase"/>
    <property type="match status" value="1"/>
</dbReference>
<dbReference type="CDD" id="cd20609">
    <property type="entry name" value="nitroreductase"/>
    <property type="match status" value="1"/>
</dbReference>
<organism evidence="7 8">
    <name type="scientific">Syntrophomonas wolfei</name>
    <dbReference type="NCBI Taxonomy" id="863"/>
    <lineage>
        <taxon>Bacteria</taxon>
        <taxon>Bacillati</taxon>
        <taxon>Bacillota</taxon>
        <taxon>Clostridia</taxon>
        <taxon>Eubacteriales</taxon>
        <taxon>Syntrophomonadaceae</taxon>
        <taxon>Syntrophomonas</taxon>
    </lineage>
</organism>
<evidence type="ECO:0000256" key="2">
    <source>
        <dbReference type="ARBA" id="ARBA00007118"/>
    </source>
</evidence>
<feature type="domain" description="Nitroreductase" evidence="6">
    <location>
        <begin position="7"/>
        <end position="59"/>
    </location>
</feature>
<evidence type="ECO:0000256" key="3">
    <source>
        <dbReference type="ARBA" id="ARBA00022630"/>
    </source>
</evidence>
<keyword evidence="4" id="KW-0288">FMN</keyword>
<dbReference type="Pfam" id="PF00881">
    <property type="entry name" value="Nitroreductase"/>
    <property type="match status" value="2"/>
</dbReference>
<dbReference type="AlphaFoldDB" id="A0A354YX03"/>
<evidence type="ECO:0000256" key="1">
    <source>
        <dbReference type="ARBA" id="ARBA00001917"/>
    </source>
</evidence>
<evidence type="ECO:0000259" key="6">
    <source>
        <dbReference type="Pfam" id="PF00881"/>
    </source>
</evidence>
<comment type="cofactor">
    <cofactor evidence="1">
        <name>FMN</name>
        <dbReference type="ChEBI" id="CHEBI:58210"/>
    </cofactor>
</comment>
<protein>
    <submittedName>
        <fullName evidence="7">Nitroreductase</fullName>
    </submittedName>
</protein>
<gene>
    <name evidence="7" type="ORF">DDZ44_02295</name>
</gene>
<dbReference type="PANTHER" id="PTHR43673:SF2">
    <property type="entry name" value="NITROREDUCTASE"/>
    <property type="match status" value="1"/>
</dbReference>
<dbReference type="SUPFAM" id="SSF55469">
    <property type="entry name" value="FMN-dependent nitroreductase-like"/>
    <property type="match status" value="1"/>
</dbReference>
<evidence type="ECO:0000256" key="5">
    <source>
        <dbReference type="ARBA" id="ARBA00023002"/>
    </source>
</evidence>
<dbReference type="Proteomes" id="UP000263273">
    <property type="component" value="Unassembled WGS sequence"/>
</dbReference>
<evidence type="ECO:0000313" key="8">
    <source>
        <dbReference type="Proteomes" id="UP000263273"/>
    </source>
</evidence>
<proteinExistence type="inferred from homology"/>
<sequence>MNFFELIEKRYSVRSYRPDPVEEEKLGMILEAARLAPTAANRQAITFVVIRTEGGKKELSRVYGRDFFTEAPLVICVCFAPGQAWTRKDDGKCYGEVDATIAMDHLILAATELGLGTCWIAAFDPKAAREVLGLPDDVEPVAFTTLGYPADTMSPKKRKPLSELVRYERW</sequence>
<comment type="caution">
    <text evidence="7">The sequence shown here is derived from an EMBL/GenBank/DDBJ whole genome shotgun (WGS) entry which is preliminary data.</text>
</comment>
<evidence type="ECO:0000313" key="7">
    <source>
        <dbReference type="EMBL" id="HBK52752.1"/>
    </source>
</evidence>
<comment type="similarity">
    <text evidence="2">Belongs to the nitroreductase family.</text>
</comment>
<reference evidence="7 8" key="1">
    <citation type="journal article" date="2018" name="Nat. Biotechnol.">
        <title>A standardized bacterial taxonomy based on genome phylogeny substantially revises the tree of life.</title>
        <authorList>
            <person name="Parks D.H."/>
            <person name="Chuvochina M."/>
            <person name="Waite D.W."/>
            <person name="Rinke C."/>
            <person name="Skarshewski A."/>
            <person name="Chaumeil P.A."/>
            <person name="Hugenholtz P."/>
        </authorList>
    </citation>
    <scope>NUCLEOTIDE SEQUENCE [LARGE SCALE GENOMIC DNA]</scope>
    <source>
        <strain evidence="7">UBA10948</strain>
    </source>
</reference>
<keyword evidence="5" id="KW-0560">Oxidoreductase</keyword>
<dbReference type="EMBL" id="DNZF01000049">
    <property type="protein sequence ID" value="HBK52752.1"/>
    <property type="molecule type" value="Genomic_DNA"/>
</dbReference>
<accession>A0A354YX03</accession>
<dbReference type="PANTHER" id="PTHR43673">
    <property type="entry name" value="NAD(P)H NITROREDUCTASE YDGI-RELATED"/>
    <property type="match status" value="1"/>
</dbReference>
<evidence type="ECO:0000256" key="4">
    <source>
        <dbReference type="ARBA" id="ARBA00022643"/>
    </source>
</evidence>
<dbReference type="InterPro" id="IPR000415">
    <property type="entry name" value="Nitroreductase-like"/>
</dbReference>
<dbReference type="InterPro" id="IPR029479">
    <property type="entry name" value="Nitroreductase"/>
</dbReference>
<feature type="domain" description="Nitroreductase" evidence="6">
    <location>
        <begin position="62"/>
        <end position="148"/>
    </location>
</feature>
<name>A0A354YX03_9FIRM</name>